<feature type="transmembrane region" description="Helical" evidence="1">
    <location>
        <begin position="248"/>
        <end position="266"/>
    </location>
</feature>
<evidence type="ECO:0000256" key="1">
    <source>
        <dbReference type="SAM" id="Phobius"/>
    </source>
</evidence>
<keyword evidence="1" id="KW-1133">Transmembrane helix</keyword>
<evidence type="ECO:0000313" key="3">
    <source>
        <dbReference type="Proteomes" id="UP000095287"/>
    </source>
</evidence>
<keyword evidence="2" id="KW-0732">Signal</keyword>
<keyword evidence="1" id="KW-0812">Transmembrane</keyword>
<feature type="signal peptide" evidence="2">
    <location>
        <begin position="1"/>
        <end position="19"/>
    </location>
</feature>
<evidence type="ECO:0000313" key="4">
    <source>
        <dbReference type="WBParaSite" id="L893_g29683.t1"/>
    </source>
</evidence>
<sequence length="267" mass="29754">MVPVYLFVSLCLYAVPLWAGTKCYECIYGDILTKSGDELIYPEQPTDSTIDCFNPSDPLTLHNAPCDTFCVELAYGSGEKKSSWIIRGCYTTLMNTYADNGNFTLKKFGKNEKYIHGEKYAMRACDPAEGETTFCNGKLLMNNGVLKETTDPTPSPSEAKKCMQCKAEDELCQYPQVESCDKKYCMNELGIRRGVNYEKYACTDVNPYLASGTVAVVVDVVNPLFGDKTNITRKYCETDHCNYVRNSAAALGLVMPLLVIILSLSFF</sequence>
<evidence type="ECO:0000256" key="2">
    <source>
        <dbReference type="SAM" id="SignalP"/>
    </source>
</evidence>
<accession>A0A1I7ZTK0</accession>
<organism evidence="3 4">
    <name type="scientific">Steinernema glaseri</name>
    <dbReference type="NCBI Taxonomy" id="37863"/>
    <lineage>
        <taxon>Eukaryota</taxon>
        <taxon>Metazoa</taxon>
        <taxon>Ecdysozoa</taxon>
        <taxon>Nematoda</taxon>
        <taxon>Chromadorea</taxon>
        <taxon>Rhabditida</taxon>
        <taxon>Tylenchina</taxon>
        <taxon>Panagrolaimomorpha</taxon>
        <taxon>Strongyloidoidea</taxon>
        <taxon>Steinernematidae</taxon>
        <taxon>Steinernema</taxon>
    </lineage>
</organism>
<protein>
    <submittedName>
        <fullName evidence="4">DUF281 domain-containing protein</fullName>
    </submittedName>
</protein>
<keyword evidence="3" id="KW-1185">Reference proteome</keyword>
<dbReference type="WBParaSite" id="L893_g29683.t1">
    <property type="protein sequence ID" value="L893_g29683.t1"/>
    <property type="gene ID" value="L893_g29683"/>
</dbReference>
<feature type="chain" id="PRO_5009313903" evidence="2">
    <location>
        <begin position="20"/>
        <end position="267"/>
    </location>
</feature>
<name>A0A1I7ZTK0_9BILA</name>
<dbReference type="AlphaFoldDB" id="A0A1I7ZTK0"/>
<keyword evidence="1" id="KW-0472">Membrane</keyword>
<dbReference type="Proteomes" id="UP000095287">
    <property type="component" value="Unplaced"/>
</dbReference>
<reference evidence="4" key="1">
    <citation type="submission" date="2016-11" db="UniProtKB">
        <authorList>
            <consortium name="WormBaseParasite"/>
        </authorList>
    </citation>
    <scope>IDENTIFICATION</scope>
</reference>
<proteinExistence type="predicted"/>